<evidence type="ECO:0000256" key="7">
    <source>
        <dbReference type="ARBA" id="ARBA00047176"/>
    </source>
</evidence>
<comment type="caution">
    <text evidence="10">The sequence shown here is derived from an EMBL/GenBank/DDBJ whole genome shotgun (WGS) entry which is preliminary data.</text>
</comment>
<dbReference type="EC" id="4.2.1.182" evidence="7"/>
<protein>
    <recommendedName>
        <fullName evidence="8">Phosphomevalonate dehydratase large subunit</fullName>
        <ecNumber evidence="7">4.2.1.182</ecNumber>
    </recommendedName>
</protein>
<evidence type="ECO:0000259" key="9">
    <source>
        <dbReference type="Pfam" id="PF04412"/>
    </source>
</evidence>
<comment type="subunit">
    <text evidence="6">Heterodimer composed of a large subunit (PMDh-L) and a small subunit (PMDh-S).</text>
</comment>
<evidence type="ECO:0000256" key="2">
    <source>
        <dbReference type="ARBA" id="ARBA00023239"/>
    </source>
</evidence>
<gene>
    <name evidence="10" type="ORF">ENS19_05280</name>
</gene>
<reference evidence="10" key="1">
    <citation type="journal article" date="2020" name="mSystems">
        <title>Genome- and Community-Level Interaction Insights into Carbon Utilization and Element Cycling Functions of Hydrothermarchaeota in Hydrothermal Sediment.</title>
        <authorList>
            <person name="Zhou Z."/>
            <person name="Liu Y."/>
            <person name="Xu W."/>
            <person name="Pan J."/>
            <person name="Luo Z.H."/>
            <person name="Li M."/>
        </authorList>
    </citation>
    <scope>NUCLEOTIDE SEQUENCE [LARGE SCALE GENOMIC DNA]</scope>
    <source>
        <strain evidence="10">SpSt-468</strain>
    </source>
</reference>
<organism evidence="10">
    <name type="scientific">Candidatus Methanomethylicus mesodigestus</name>
    <dbReference type="NCBI Taxonomy" id="1867258"/>
    <lineage>
        <taxon>Archaea</taxon>
        <taxon>Thermoproteota</taxon>
        <taxon>Methanosuratincolia</taxon>
        <taxon>Candidatus Methanomethylicales</taxon>
        <taxon>Candidatus Methanomethylicaceae</taxon>
        <taxon>Candidatus Methanomethylicus</taxon>
    </lineage>
</organism>
<keyword evidence="1" id="KW-0408">Iron</keyword>
<dbReference type="PANTHER" id="PTHR36577:SF3">
    <property type="entry name" value="DUF521 DOMAIN PROTEIN (AFU_ORTHOLOGUE AFUA_6G00490)"/>
    <property type="match status" value="1"/>
</dbReference>
<comment type="similarity">
    <text evidence="5">Belongs to the AcnX type II large subunit family.</text>
</comment>
<dbReference type="AlphaFoldDB" id="A0A7C3ET37"/>
<dbReference type="InterPro" id="IPR007506">
    <property type="entry name" value="PMDh-L-like_dom"/>
</dbReference>
<feature type="domain" description="Phosphomevalonate dehydratase large subunit-like" evidence="9">
    <location>
        <begin position="1"/>
        <end position="392"/>
    </location>
</feature>
<dbReference type="Pfam" id="PF04412">
    <property type="entry name" value="AcnX"/>
    <property type="match status" value="1"/>
</dbReference>
<dbReference type="GO" id="GO:0016829">
    <property type="term" value="F:lyase activity"/>
    <property type="evidence" value="ECO:0007669"/>
    <property type="project" value="UniProtKB-KW"/>
</dbReference>
<sequence length="398" mass="42192">MLLTGEEERMLSGAEGRAVGKAMQLIVALGEVFGAEKLVRITSAQIAGVSYGNIGDAGLELLEDWASAGARVRVKATLNPAGMDLERWREMGVGEEYYGKQIRIIKAFERMGVETTCTCTPYLAGNLPSFGDHVAWSESSAVVYANSVLGARTNREGGPSALAAALTGRTPLYGFHLDEGRRATAIVEVGAELGSPHEFSLLGYAVGMRMGAGVPFFEGIKRAEVEDLKILSAALAASGGIGMFHMNGVTPEARFQDTTGLERIHVSAQDLEGARERLSSHGDPDLACIGCPHCSVKEIAEIARMLEGRRVRAGKGLWVWTSRAAYDEAKRMGYVQAIEAAGGKVFADTCMVVCPLEASGFSHMVTNSCKAAHYVPSTSGIGASVRSLESAVSKVLEG</sequence>
<evidence type="ECO:0000256" key="1">
    <source>
        <dbReference type="ARBA" id="ARBA00023004"/>
    </source>
</evidence>
<evidence type="ECO:0000256" key="3">
    <source>
        <dbReference type="ARBA" id="ARBA00045120"/>
    </source>
</evidence>
<keyword evidence="2" id="KW-0456">Lyase</keyword>
<evidence type="ECO:0000313" key="10">
    <source>
        <dbReference type="EMBL" id="HFK20680.1"/>
    </source>
</evidence>
<comment type="catalytic activity">
    <reaction evidence="3">
        <text>(R)-5-phosphomevalonate = (2E)-3-methyl-5-phosphooxypent-2-enoate + H2O</text>
        <dbReference type="Rhea" id="RHEA:78975"/>
        <dbReference type="ChEBI" id="CHEBI:15377"/>
        <dbReference type="ChEBI" id="CHEBI:58146"/>
        <dbReference type="ChEBI" id="CHEBI:229665"/>
        <dbReference type="EC" id="4.2.1.182"/>
    </reaction>
    <physiologicalReaction direction="left-to-right" evidence="3">
        <dbReference type="Rhea" id="RHEA:78976"/>
    </physiologicalReaction>
</comment>
<comment type="function">
    <text evidence="4">Component of a hydro-lyase that catalyzes the dehydration of mevalonate 5-phosphate (MVA5P) to form trans-anhydromevalonate 5-phosphate (tAHMP). Involved in the archaeal mevalonate (MVA) pathway, which provides fundamental precursors for isoprenoid biosynthesis, such as isopentenyl diphosphate (IPP) and dimethylallyl diphosphate (DMAPP).</text>
</comment>
<dbReference type="EMBL" id="DSTX01000009">
    <property type="protein sequence ID" value="HFK20680.1"/>
    <property type="molecule type" value="Genomic_DNA"/>
</dbReference>
<evidence type="ECO:0000256" key="5">
    <source>
        <dbReference type="ARBA" id="ARBA00046333"/>
    </source>
</evidence>
<evidence type="ECO:0000256" key="6">
    <source>
        <dbReference type="ARBA" id="ARBA00046520"/>
    </source>
</evidence>
<accession>A0A7C3ET37</accession>
<evidence type="ECO:0000256" key="4">
    <source>
        <dbReference type="ARBA" id="ARBA00045299"/>
    </source>
</evidence>
<proteinExistence type="inferred from homology"/>
<dbReference type="PANTHER" id="PTHR36577">
    <property type="entry name" value="DUF521 DOMAIN PROTEIN (AFU_ORTHOLOGUE AFUA_6G00490)"/>
    <property type="match status" value="1"/>
</dbReference>
<name>A0A7C3ET37_9CREN</name>
<dbReference type="CDD" id="cd01355">
    <property type="entry name" value="AcnX"/>
    <property type="match status" value="1"/>
</dbReference>
<evidence type="ECO:0000256" key="8">
    <source>
        <dbReference type="ARBA" id="ARBA00047196"/>
    </source>
</evidence>